<evidence type="ECO:0000313" key="2">
    <source>
        <dbReference type="Proteomes" id="UP000054359"/>
    </source>
</evidence>
<reference evidence="1 2" key="1">
    <citation type="submission" date="2013-11" db="EMBL/GenBank/DDBJ databases">
        <title>Genome sequencing of Stegodyphus mimosarum.</title>
        <authorList>
            <person name="Bechsgaard J."/>
        </authorList>
    </citation>
    <scope>NUCLEOTIDE SEQUENCE [LARGE SCALE GENOMIC DNA]</scope>
</reference>
<keyword evidence="2" id="KW-1185">Reference proteome</keyword>
<evidence type="ECO:0000313" key="1">
    <source>
        <dbReference type="EMBL" id="KFM77736.1"/>
    </source>
</evidence>
<accession>A0A087UK47</accession>
<organism evidence="1 2">
    <name type="scientific">Stegodyphus mimosarum</name>
    <name type="common">African social velvet spider</name>
    <dbReference type="NCBI Taxonomy" id="407821"/>
    <lineage>
        <taxon>Eukaryota</taxon>
        <taxon>Metazoa</taxon>
        <taxon>Ecdysozoa</taxon>
        <taxon>Arthropoda</taxon>
        <taxon>Chelicerata</taxon>
        <taxon>Arachnida</taxon>
        <taxon>Araneae</taxon>
        <taxon>Araneomorphae</taxon>
        <taxon>Entelegynae</taxon>
        <taxon>Eresoidea</taxon>
        <taxon>Eresidae</taxon>
        <taxon>Stegodyphus</taxon>
    </lineage>
</organism>
<name>A0A087UK47_STEMI</name>
<gene>
    <name evidence="1" type="ORF">X975_04522</name>
</gene>
<dbReference type="Proteomes" id="UP000054359">
    <property type="component" value="Unassembled WGS sequence"/>
</dbReference>
<sequence>MFFLTRLRHSVFLVSLTCGSSVCGISAITGQNCSLIFLN</sequence>
<dbReference type="AlphaFoldDB" id="A0A087UK47"/>
<feature type="non-terminal residue" evidence="1">
    <location>
        <position position="39"/>
    </location>
</feature>
<protein>
    <submittedName>
        <fullName evidence="1">Uncharacterized protein</fullName>
    </submittedName>
</protein>
<dbReference type="EMBL" id="KK120198">
    <property type="protein sequence ID" value="KFM77736.1"/>
    <property type="molecule type" value="Genomic_DNA"/>
</dbReference>
<proteinExistence type="predicted"/>